<dbReference type="InterPro" id="IPR001492">
    <property type="entry name" value="Flagellin"/>
</dbReference>
<sequence>MRIQYNQGLFTQNRYNQTNSEINKTLNKLSSGYKINQAADDAAGLTISEKMRAQIRGLNQAGENIQDGLSLINTADGALANMLDPNLQRLRELAVQASNDTLTDGDRQKVQQEVDQIIKGLSDIASNTEFNGMVLLAGTKDKNGNSITSGSLAQYVQQVTTSGGITDKYTYNSIDYASAIIDFSNINSASDVAKLNGEGVNYTCCTCNQAYSIKFVNGNPDTSRLNDSNPVMEVDVSTITNGTDLVNKIIETAYGQPGFVYDPTPPNSNTLPNGATNFVKHFSQLASDGGKLYIYDFRPENYGLNWPSNGSGVFELNVFGEPGKEKDLFLHLDIQVGSNAGQSVKVSIPNVTVEQLNIDPLSVNSQENANSAITIIENAIKRVSSARSTIGAYQNMFEHAYNNVKNAEENLTKAESTLRDTDMAKETSKLKKDQVLLQSSQSMIAQINQMSQGILNILG</sequence>
<reference evidence="8 9" key="1">
    <citation type="submission" date="2018-06" db="EMBL/GenBank/DDBJ databases">
        <authorList>
            <consortium name="Pathogen Informatics"/>
            <person name="Doyle S."/>
        </authorList>
    </citation>
    <scope>NUCLEOTIDE SEQUENCE [LARGE SCALE GENOMIC DNA]</scope>
    <source>
        <strain evidence="8 9">NCTC7582</strain>
    </source>
</reference>
<evidence type="ECO:0000259" key="6">
    <source>
        <dbReference type="Pfam" id="PF00669"/>
    </source>
</evidence>
<keyword evidence="8" id="KW-0282">Flagellum</keyword>
<dbReference type="GO" id="GO:0005576">
    <property type="term" value="C:extracellular region"/>
    <property type="evidence" value="ECO:0007669"/>
    <property type="project" value="UniProtKB-SubCell"/>
</dbReference>
<organism evidence="8 9">
    <name type="scientific">Lysinibacillus capsici</name>
    <dbReference type="NCBI Taxonomy" id="2115968"/>
    <lineage>
        <taxon>Bacteria</taxon>
        <taxon>Bacillati</taxon>
        <taxon>Bacillota</taxon>
        <taxon>Bacilli</taxon>
        <taxon>Bacillales</taxon>
        <taxon>Bacillaceae</taxon>
        <taxon>Lysinibacillus</taxon>
    </lineage>
</organism>
<evidence type="ECO:0000256" key="5">
    <source>
        <dbReference type="SAM" id="Coils"/>
    </source>
</evidence>
<comment type="similarity">
    <text evidence="1 4">Belongs to the bacterial flagellin family.</text>
</comment>
<dbReference type="AlphaFoldDB" id="A0A2X1A2Y3"/>
<feature type="domain" description="Flagellin C-terminal" evidence="7">
    <location>
        <begin position="373"/>
        <end position="458"/>
    </location>
</feature>
<evidence type="ECO:0000256" key="3">
    <source>
        <dbReference type="ARBA" id="ARBA00023143"/>
    </source>
</evidence>
<keyword evidence="8" id="KW-0969">Cilium</keyword>
<comment type="subcellular location">
    <subcellularLocation>
        <location evidence="4">Secreted</location>
    </subcellularLocation>
    <subcellularLocation>
        <location evidence="4">Bacterial flagellum</location>
    </subcellularLocation>
</comment>
<evidence type="ECO:0000313" key="8">
    <source>
        <dbReference type="EMBL" id="SPU38619.1"/>
    </source>
</evidence>
<keyword evidence="3 4" id="KW-0975">Bacterial flagellum</keyword>
<evidence type="ECO:0000313" key="9">
    <source>
        <dbReference type="Proteomes" id="UP000251431"/>
    </source>
</evidence>
<dbReference type="Gene3D" id="3.30.70.2120">
    <property type="match status" value="1"/>
</dbReference>
<dbReference type="Pfam" id="PF00669">
    <property type="entry name" value="Flagellin_N"/>
    <property type="match status" value="1"/>
</dbReference>
<feature type="coiled-coil region" evidence="5">
    <location>
        <begin position="390"/>
        <end position="424"/>
    </location>
</feature>
<dbReference type="GO" id="GO:0009288">
    <property type="term" value="C:bacterial-type flagellum"/>
    <property type="evidence" value="ECO:0007669"/>
    <property type="project" value="UniProtKB-SubCell"/>
</dbReference>
<dbReference type="InterPro" id="IPR001029">
    <property type="entry name" value="Flagellin_N"/>
</dbReference>
<protein>
    <recommendedName>
        <fullName evidence="2 4">Flagellin</fullName>
    </recommendedName>
</protein>
<evidence type="ECO:0000259" key="7">
    <source>
        <dbReference type="Pfam" id="PF00700"/>
    </source>
</evidence>
<accession>A0A2X1A2Y3</accession>
<evidence type="ECO:0000256" key="4">
    <source>
        <dbReference type="RuleBase" id="RU362073"/>
    </source>
</evidence>
<dbReference type="RefSeq" id="WP_048392565.1">
    <property type="nucleotide sequence ID" value="NZ_CP137622.1"/>
</dbReference>
<dbReference type="PANTHER" id="PTHR42792">
    <property type="entry name" value="FLAGELLIN"/>
    <property type="match status" value="1"/>
</dbReference>
<feature type="domain" description="Flagellin N-terminal" evidence="6">
    <location>
        <begin position="10"/>
        <end position="140"/>
    </location>
</feature>
<evidence type="ECO:0000256" key="2">
    <source>
        <dbReference type="ARBA" id="ARBA00020110"/>
    </source>
</evidence>
<keyword evidence="8" id="KW-0966">Cell projection</keyword>
<comment type="function">
    <text evidence="4">Flagellin is the subunit protein which polymerizes to form the filaments of bacterial flagella.</text>
</comment>
<keyword evidence="5" id="KW-0175">Coiled coil</keyword>
<dbReference type="Gene3D" id="1.20.1330.10">
    <property type="entry name" value="f41 fragment of flagellin, N-terminal domain"/>
    <property type="match status" value="2"/>
</dbReference>
<proteinExistence type="inferred from homology"/>
<dbReference type="PRINTS" id="PR00207">
    <property type="entry name" value="FLAGELLIN"/>
</dbReference>
<keyword evidence="4" id="KW-0964">Secreted</keyword>
<name>A0A2X1A2Y3_9BACI</name>
<dbReference type="Gene3D" id="6.10.10.10">
    <property type="entry name" value="Flagellar export chaperone, C-terminal domain"/>
    <property type="match status" value="1"/>
</dbReference>
<evidence type="ECO:0000256" key="1">
    <source>
        <dbReference type="ARBA" id="ARBA00005709"/>
    </source>
</evidence>
<dbReference type="Proteomes" id="UP000251431">
    <property type="component" value="Unassembled WGS sequence"/>
</dbReference>
<gene>
    <name evidence="8" type="primary">fliC</name>
    <name evidence="8" type="ORF">NCTC7582_04582</name>
</gene>
<dbReference type="SUPFAM" id="SSF64518">
    <property type="entry name" value="Phase 1 flagellin"/>
    <property type="match status" value="1"/>
</dbReference>
<dbReference type="EMBL" id="UAQE01000004">
    <property type="protein sequence ID" value="SPU38619.1"/>
    <property type="molecule type" value="Genomic_DNA"/>
</dbReference>
<dbReference type="InterPro" id="IPR042187">
    <property type="entry name" value="Flagellin_C_sub2"/>
</dbReference>
<dbReference type="InterPro" id="IPR046358">
    <property type="entry name" value="Flagellin_C"/>
</dbReference>
<dbReference type="Pfam" id="PF00700">
    <property type="entry name" value="Flagellin_C"/>
    <property type="match status" value="1"/>
</dbReference>
<dbReference type="PANTHER" id="PTHR42792:SF2">
    <property type="entry name" value="FLAGELLIN"/>
    <property type="match status" value="1"/>
</dbReference>
<dbReference type="GO" id="GO:0005198">
    <property type="term" value="F:structural molecule activity"/>
    <property type="evidence" value="ECO:0007669"/>
    <property type="project" value="UniProtKB-UniRule"/>
</dbReference>